<dbReference type="GO" id="GO:0009737">
    <property type="term" value="P:response to abscisic acid"/>
    <property type="evidence" value="ECO:0007669"/>
    <property type="project" value="EnsemblPlants"/>
</dbReference>
<sequence>MGVARRLVSSEDAMMTLGTAVVLSAALSLLLALTICFILCLFLVRLALTGWLRQSRRRRKQSISSSVSSMSSSSSSSPSPSSSSYSSQALASSFLGAKDESVAGRKEVDENFSVAFFHPYTNDGGGGERVLWCAVRAVQEEHPSARCLIYTGDESTWSSLKARASDRFGVHLPGPVEVVKLHRRRWVEASTFPRFTLIGQSLGSMVLGYEALMSFTPSIFVDTSGYAFTYPLAKIAGAQVAAYVHYPTISSDMLERVKQRRTMYNNEERIAKSWVLSFGKLLYYRYVALLYGLGGQCADVVMVNSRWTEAHIRRLWGNETVIHRVYPPCNTEDLQKLPLERSGPSRYLVSVAQFRPEKAHSLQLEAFAMALRKRRPADANDPAHSSSKSPHEDVDGVPNVRLQLIGSSRHAEDEERISKLRAQARKLGIHDRVDFLINIPYRELVKRLGDAIVGLHSMIDEHFGISVVEYMAAGAITIAHNSGGPRMDIVTPDEKGQRTGFLATVAEEYAEAIEKVLSMPEEERLEIAMAARQRAQLFSDTEFSKGFKSAVRPIFAVFEKKRQ</sequence>
<comment type="function">
    <text evidence="12">GDP-Man:Man(3)GlcNAc(2)-PP-Dol alpha-1,2-mannosyltransferase that operates in the biosynthetic pathway of dolichol-linked oligosaccharides, the glycan precursors employed in protein asparagine (N)-glycosylation. The assembly of dolichol-linked oligosaccharides begins on the cytosolic side of the endoplasmic reticulum membrane and finishes in its lumen. The sequential addition of sugars to dolichol pyrophosphate produces dolichol-linked oligosaccharides containing fourteen sugars, including two GlcNAcs, nine mannoses and three glucoses. Once assembled, the oligosaccharide is transferred from the lipid to nascent proteins by oligosaccharyltransferases. Catalyzes, on the cytoplasmic face of the endoplasmic reticulum, the addition of the fourth and fifth mannose residues to the dolichol-linked oligosaccharide chain, to produce Man(5)GlcNAc(2)-PP-dolichol core oligosaccharide.</text>
</comment>
<comment type="caution">
    <text evidence="16">The sequence shown here is derived from an EMBL/GenBank/DDBJ whole genome shotgun (WGS) entry which is preliminary data.</text>
</comment>
<evidence type="ECO:0000313" key="16">
    <source>
        <dbReference type="EMBL" id="GBG72963.1"/>
    </source>
</evidence>
<evidence type="ECO:0000256" key="9">
    <source>
        <dbReference type="ARBA" id="ARBA00022989"/>
    </source>
</evidence>
<dbReference type="EMBL" id="BFEA01000175">
    <property type="protein sequence ID" value="GBG72963.1"/>
    <property type="molecule type" value="Genomic_DNA"/>
</dbReference>
<accession>A0A388KSQ1</accession>
<dbReference type="InterPro" id="IPR031814">
    <property type="entry name" value="ALG11_N"/>
</dbReference>
<keyword evidence="10 12" id="KW-0472">Membrane</keyword>
<keyword evidence="5 12" id="KW-0328">Glycosyltransferase</keyword>
<dbReference type="Pfam" id="PF00534">
    <property type="entry name" value="Glycos_transf_1"/>
    <property type="match status" value="1"/>
</dbReference>
<evidence type="ECO:0000256" key="11">
    <source>
        <dbReference type="ARBA" id="ARBA00045065"/>
    </source>
</evidence>
<dbReference type="Proteomes" id="UP000265515">
    <property type="component" value="Unassembled WGS sequence"/>
</dbReference>
<keyword evidence="17" id="KW-1185">Reference proteome</keyword>
<feature type="domain" description="Glycosyl transferase family 1" evidence="14">
    <location>
        <begin position="343"/>
        <end position="533"/>
    </location>
</feature>
<feature type="region of interest" description="Disordered" evidence="13">
    <location>
        <begin position="63"/>
        <end position="83"/>
    </location>
</feature>
<feature type="transmembrane region" description="Helical" evidence="12">
    <location>
        <begin position="20"/>
        <end position="48"/>
    </location>
</feature>
<dbReference type="CDD" id="cd03806">
    <property type="entry name" value="GT4_ALG11-like"/>
    <property type="match status" value="1"/>
</dbReference>
<dbReference type="EC" id="2.4.1.131" evidence="3 12"/>
<dbReference type="OrthoDB" id="2276068at2759"/>
<dbReference type="OMA" id="ARLYGWV"/>
<evidence type="ECO:0000256" key="10">
    <source>
        <dbReference type="ARBA" id="ARBA00023136"/>
    </source>
</evidence>
<evidence type="ECO:0000256" key="5">
    <source>
        <dbReference type="ARBA" id="ARBA00022676"/>
    </source>
</evidence>
<keyword evidence="9 12" id="KW-1133">Transmembrane helix</keyword>
<comment type="pathway">
    <text evidence="2 12">Protein modification; protein glycosylation.</text>
</comment>
<dbReference type="SUPFAM" id="SSF53756">
    <property type="entry name" value="UDP-Glycosyltransferase/glycogen phosphorylase"/>
    <property type="match status" value="1"/>
</dbReference>
<evidence type="ECO:0000313" key="17">
    <source>
        <dbReference type="Proteomes" id="UP000265515"/>
    </source>
</evidence>
<name>A0A388KSQ1_CHABU</name>
<gene>
    <name evidence="16" type="ORF">CBR_g12682</name>
</gene>
<proteinExistence type="inferred from homology"/>
<evidence type="ECO:0000256" key="12">
    <source>
        <dbReference type="RuleBase" id="RU367051"/>
    </source>
</evidence>
<reference evidence="16 17" key="1">
    <citation type="journal article" date="2018" name="Cell">
        <title>The Chara Genome: Secondary Complexity and Implications for Plant Terrestrialization.</title>
        <authorList>
            <person name="Nishiyama T."/>
            <person name="Sakayama H."/>
            <person name="Vries J.D."/>
            <person name="Buschmann H."/>
            <person name="Saint-Marcoux D."/>
            <person name="Ullrich K.K."/>
            <person name="Haas F.B."/>
            <person name="Vanderstraeten L."/>
            <person name="Becker D."/>
            <person name="Lang D."/>
            <person name="Vosolsobe S."/>
            <person name="Rombauts S."/>
            <person name="Wilhelmsson P.K.I."/>
            <person name="Janitza P."/>
            <person name="Kern R."/>
            <person name="Heyl A."/>
            <person name="Rumpler F."/>
            <person name="Villalobos L.I.A.C."/>
            <person name="Clay J.M."/>
            <person name="Skokan R."/>
            <person name="Toyoda A."/>
            <person name="Suzuki Y."/>
            <person name="Kagoshima H."/>
            <person name="Schijlen E."/>
            <person name="Tajeshwar N."/>
            <person name="Catarino B."/>
            <person name="Hetherington A.J."/>
            <person name="Saltykova A."/>
            <person name="Bonnot C."/>
            <person name="Breuninger H."/>
            <person name="Symeonidi A."/>
            <person name="Radhakrishnan G.V."/>
            <person name="Van Nieuwerburgh F."/>
            <person name="Deforce D."/>
            <person name="Chang C."/>
            <person name="Karol K.G."/>
            <person name="Hedrich R."/>
            <person name="Ulvskov P."/>
            <person name="Glockner G."/>
            <person name="Delwiche C.F."/>
            <person name="Petrasek J."/>
            <person name="Van de Peer Y."/>
            <person name="Friml J."/>
            <person name="Beilby M."/>
            <person name="Dolan L."/>
            <person name="Kohara Y."/>
            <person name="Sugano S."/>
            <person name="Fujiyama A."/>
            <person name="Delaux P.-M."/>
            <person name="Quint M."/>
            <person name="TheiBen G."/>
            <person name="Hagemann M."/>
            <person name="Harholt J."/>
            <person name="Dunand C."/>
            <person name="Zachgo S."/>
            <person name="Langdale J."/>
            <person name="Maumus F."/>
            <person name="Straeten D.V.D."/>
            <person name="Gould S.B."/>
            <person name="Rensing S.A."/>
        </authorList>
    </citation>
    <scope>NUCLEOTIDE SEQUENCE [LARGE SCALE GENOMIC DNA]</scope>
    <source>
        <strain evidence="16 17">S276</strain>
    </source>
</reference>
<evidence type="ECO:0000256" key="2">
    <source>
        <dbReference type="ARBA" id="ARBA00004922"/>
    </source>
</evidence>
<evidence type="ECO:0000256" key="7">
    <source>
        <dbReference type="ARBA" id="ARBA00022692"/>
    </source>
</evidence>
<comment type="catalytic activity">
    <reaction evidence="11 12">
        <text>an alpha-D-Man-(1-&gt;3)-[alpha-D-Man-(1-&gt;6)]-beta-D-Man-(1-&gt;4)-beta-D-GlcNAc-(1-&gt;4)-alpha-D-GlcNAc-diphospho-di-trans,poly-cis-dolichol + 2 GDP-alpha-D-mannose = an alpha-D-Man-(1-&gt;2)-alpha-D-Man-(1-&gt;2)-alpha-D-Man-(1-&gt;3)-[alpha-D-Man-(1-&gt;6)]-beta-D-Man-(1-&gt;4)-beta-D-GlcNAc-(1-&gt;4)-alpha-D-GlcNAc-diphospho-di-trans,poly-cis-dolichol + 2 GDP + 2 H(+)</text>
        <dbReference type="Rhea" id="RHEA:29523"/>
        <dbReference type="Rhea" id="RHEA-COMP:19515"/>
        <dbReference type="Rhea" id="RHEA-COMP:19516"/>
        <dbReference type="ChEBI" id="CHEBI:15378"/>
        <dbReference type="ChEBI" id="CHEBI:57527"/>
        <dbReference type="ChEBI" id="CHEBI:58189"/>
        <dbReference type="ChEBI" id="CHEBI:132511"/>
        <dbReference type="ChEBI" id="CHEBI:132515"/>
        <dbReference type="EC" id="2.4.1.131"/>
    </reaction>
    <physiologicalReaction direction="left-to-right" evidence="11 12">
        <dbReference type="Rhea" id="RHEA:29524"/>
    </physiologicalReaction>
</comment>
<dbReference type="InterPro" id="IPR001296">
    <property type="entry name" value="Glyco_trans_1"/>
</dbReference>
<evidence type="ECO:0000256" key="3">
    <source>
        <dbReference type="ARBA" id="ARBA00012645"/>
    </source>
</evidence>
<dbReference type="GO" id="GO:0006488">
    <property type="term" value="P:dolichol-linked oligosaccharide biosynthetic process"/>
    <property type="evidence" value="ECO:0007669"/>
    <property type="project" value="EnsemblPlants"/>
</dbReference>
<dbReference type="STRING" id="69332.A0A388KSQ1"/>
<dbReference type="PANTHER" id="PTHR45919:SF1">
    <property type="entry name" value="GDP-MAN:MAN(3)GLCNAC(2)-PP-DOL ALPHA-1,2-MANNOSYLTRANSFERASE"/>
    <property type="match status" value="1"/>
</dbReference>
<keyword evidence="7 12" id="KW-0812">Transmembrane</keyword>
<dbReference type="Gramene" id="GBG72963">
    <property type="protein sequence ID" value="GBG72963"/>
    <property type="gene ID" value="CBR_g12682"/>
</dbReference>
<feature type="domain" description="ALG11 mannosyltransferase N-terminal" evidence="15">
    <location>
        <begin position="113"/>
        <end position="316"/>
    </location>
</feature>
<evidence type="ECO:0000256" key="1">
    <source>
        <dbReference type="ARBA" id="ARBA00004389"/>
    </source>
</evidence>
<dbReference type="GO" id="GO:0006970">
    <property type="term" value="P:response to osmotic stress"/>
    <property type="evidence" value="ECO:0007669"/>
    <property type="project" value="EnsemblPlants"/>
</dbReference>
<dbReference type="Pfam" id="PF15924">
    <property type="entry name" value="ALG11_N"/>
    <property type="match status" value="1"/>
</dbReference>
<dbReference type="Gene3D" id="3.40.50.2000">
    <property type="entry name" value="Glycogen Phosphorylase B"/>
    <property type="match status" value="1"/>
</dbReference>
<comment type="subcellular location">
    <subcellularLocation>
        <location evidence="1">Endoplasmic reticulum membrane</location>
        <topology evidence="1">Single-pass membrane protein</topology>
    </subcellularLocation>
</comment>
<dbReference type="AlphaFoldDB" id="A0A388KSQ1"/>
<evidence type="ECO:0000256" key="4">
    <source>
        <dbReference type="ARBA" id="ARBA00022018"/>
    </source>
</evidence>
<feature type="region of interest" description="Disordered" evidence="13">
    <location>
        <begin position="377"/>
        <end position="396"/>
    </location>
</feature>
<dbReference type="GO" id="GO:0009832">
    <property type="term" value="P:plant-type cell wall biogenesis"/>
    <property type="evidence" value="ECO:0007669"/>
    <property type="project" value="EnsemblPlants"/>
</dbReference>
<dbReference type="PANTHER" id="PTHR45919">
    <property type="entry name" value="GDP-MAN:MAN(3)GLCNAC(2)-PP-DOL ALPHA-1,2-MANNOSYLTRANSFERASE"/>
    <property type="match status" value="1"/>
</dbReference>
<evidence type="ECO:0000259" key="14">
    <source>
        <dbReference type="Pfam" id="PF00534"/>
    </source>
</evidence>
<dbReference type="GO" id="GO:0018279">
    <property type="term" value="P:protein N-linked glycosylation via asparagine"/>
    <property type="evidence" value="ECO:0007669"/>
    <property type="project" value="EnsemblPlants"/>
</dbReference>
<dbReference type="GO" id="GO:0004377">
    <property type="term" value="F:GDP-Man:Man(3)GlcNAc(2)-PP-Dol alpha-1,2-mannosyltransferase activity"/>
    <property type="evidence" value="ECO:0007669"/>
    <property type="project" value="UniProtKB-UniRule"/>
</dbReference>
<dbReference type="UniPathway" id="UPA00378"/>
<evidence type="ECO:0000256" key="13">
    <source>
        <dbReference type="SAM" id="MobiDB-lite"/>
    </source>
</evidence>
<evidence type="ECO:0000259" key="15">
    <source>
        <dbReference type="Pfam" id="PF15924"/>
    </source>
</evidence>
<organism evidence="16 17">
    <name type="scientific">Chara braunii</name>
    <name type="common">Braun's stonewort</name>
    <dbReference type="NCBI Taxonomy" id="69332"/>
    <lineage>
        <taxon>Eukaryota</taxon>
        <taxon>Viridiplantae</taxon>
        <taxon>Streptophyta</taxon>
        <taxon>Charophyceae</taxon>
        <taxon>Charales</taxon>
        <taxon>Characeae</taxon>
        <taxon>Chara</taxon>
    </lineage>
</organism>
<keyword evidence="8 12" id="KW-0256">Endoplasmic reticulum</keyword>
<keyword evidence="6 12" id="KW-0808">Transferase</keyword>
<evidence type="ECO:0000256" key="8">
    <source>
        <dbReference type="ARBA" id="ARBA00022824"/>
    </source>
</evidence>
<protein>
    <recommendedName>
        <fullName evidence="4 12">GDP-Man:Man(3)GlcNAc(2)-PP-Dol alpha-1,2-mannosyltransferase</fullName>
        <ecNumber evidence="3 12">2.4.1.131</ecNumber>
    </recommendedName>
</protein>
<dbReference type="InterPro" id="IPR038013">
    <property type="entry name" value="ALG11"/>
</dbReference>
<evidence type="ECO:0000256" key="6">
    <source>
        <dbReference type="ARBA" id="ARBA00022679"/>
    </source>
</evidence>
<comment type="similarity">
    <text evidence="12">Belongs to the glycosyltransferase group 1 family. Glycosyltransferase 4 subfamily.</text>
</comment>
<dbReference type="GO" id="GO:0005789">
    <property type="term" value="C:endoplasmic reticulum membrane"/>
    <property type="evidence" value="ECO:0007669"/>
    <property type="project" value="UniProtKB-SubCell"/>
</dbReference>